<organism evidence="2 3">
    <name type="scientific">Brassica cretica</name>
    <name type="common">Mustard</name>
    <dbReference type="NCBI Taxonomy" id="69181"/>
    <lineage>
        <taxon>Eukaryota</taxon>
        <taxon>Viridiplantae</taxon>
        <taxon>Streptophyta</taxon>
        <taxon>Embryophyta</taxon>
        <taxon>Tracheophyta</taxon>
        <taxon>Spermatophyta</taxon>
        <taxon>Magnoliopsida</taxon>
        <taxon>eudicotyledons</taxon>
        <taxon>Gunneridae</taxon>
        <taxon>Pentapetalae</taxon>
        <taxon>rosids</taxon>
        <taxon>malvids</taxon>
        <taxon>Brassicales</taxon>
        <taxon>Brassicaceae</taxon>
        <taxon>Brassiceae</taxon>
        <taxon>Brassica</taxon>
    </lineage>
</organism>
<evidence type="ECO:0000313" key="3">
    <source>
        <dbReference type="Proteomes" id="UP000712600"/>
    </source>
</evidence>
<reference evidence="2" key="1">
    <citation type="submission" date="2019-12" db="EMBL/GenBank/DDBJ databases">
        <title>Genome sequencing and annotation of Brassica cretica.</title>
        <authorList>
            <person name="Studholme D.J."/>
            <person name="Sarris P."/>
        </authorList>
    </citation>
    <scope>NUCLEOTIDE SEQUENCE</scope>
    <source>
        <strain evidence="2">PFS-109/04</strain>
        <tissue evidence="2">Leaf</tissue>
    </source>
</reference>
<dbReference type="AlphaFoldDB" id="A0A8S9QJW7"/>
<comment type="caution">
    <text evidence="2">The sequence shown here is derived from an EMBL/GenBank/DDBJ whole genome shotgun (WGS) entry which is preliminary data.</text>
</comment>
<gene>
    <name evidence="2" type="ORF">F2Q69_00020465</name>
</gene>
<feature type="region of interest" description="Disordered" evidence="1">
    <location>
        <begin position="40"/>
        <end position="67"/>
    </location>
</feature>
<proteinExistence type="predicted"/>
<name>A0A8S9QJW7_BRACR</name>
<dbReference type="EMBL" id="QGKX02001290">
    <property type="protein sequence ID" value="KAF3540042.1"/>
    <property type="molecule type" value="Genomic_DNA"/>
</dbReference>
<evidence type="ECO:0000313" key="2">
    <source>
        <dbReference type="EMBL" id="KAF3540042.1"/>
    </source>
</evidence>
<accession>A0A8S9QJW7</accession>
<sequence length="125" mass="13859">MQPPNQTCPRKNIILHHAKASKNVEKFSGSKEESFKEIPPDNLLLLGGSTPKMVRTKPTRSYPVSRSEICQGGGYDAAIRSATEPEVNPIPYSTRQGANQDICALKMPYLTNQESLNDEANFYGF</sequence>
<dbReference type="Proteomes" id="UP000712600">
    <property type="component" value="Unassembled WGS sequence"/>
</dbReference>
<protein>
    <submittedName>
        <fullName evidence="2">Uncharacterized protein</fullName>
    </submittedName>
</protein>
<evidence type="ECO:0000256" key="1">
    <source>
        <dbReference type="SAM" id="MobiDB-lite"/>
    </source>
</evidence>